<feature type="domain" description="Putative restriction endonuclease" evidence="1">
    <location>
        <begin position="10"/>
        <end position="175"/>
    </location>
</feature>
<dbReference type="OrthoDB" id="509866at2"/>
<evidence type="ECO:0000313" key="2">
    <source>
        <dbReference type="EMBL" id="OKH13300.1"/>
    </source>
</evidence>
<dbReference type="InterPro" id="IPR011335">
    <property type="entry name" value="Restrct_endonuc-II-like"/>
</dbReference>
<evidence type="ECO:0000313" key="3">
    <source>
        <dbReference type="Proteomes" id="UP000186391"/>
    </source>
</evidence>
<dbReference type="EMBL" id="MRCA01000007">
    <property type="protein sequence ID" value="OKH13300.1"/>
    <property type="molecule type" value="Genomic_DNA"/>
</dbReference>
<sequence>MKTLAKWSVDDYHRMIEAGILHGRHVELLEGEIVEMSPETPIHYITAKRGAKYLEELLSGRADVRFNGPVTLSDSEPEPDIAIVRLPESAYTDRHPAPIDIFWIIEVAKTSLKKDLEVKASVYARAGIQEYWILSLSTKKVIVFREPQDGKYLKEQTISEGKIIPLAFSDIEVSVEKLFASA</sequence>
<dbReference type="CDD" id="cd06260">
    <property type="entry name" value="DUF820-like"/>
    <property type="match status" value="1"/>
</dbReference>
<dbReference type="PANTHER" id="PTHR35400:SF1">
    <property type="entry name" value="SLR1083 PROTEIN"/>
    <property type="match status" value="1"/>
</dbReference>
<comment type="caution">
    <text evidence="2">The sequence shown here is derived from an EMBL/GenBank/DDBJ whole genome shotgun (WGS) entry which is preliminary data.</text>
</comment>
<dbReference type="InterPro" id="IPR012296">
    <property type="entry name" value="Nuclease_put_TT1808"/>
</dbReference>
<dbReference type="PANTHER" id="PTHR35400">
    <property type="entry name" value="SLR1083 PROTEIN"/>
    <property type="match status" value="1"/>
</dbReference>
<reference evidence="2 3" key="1">
    <citation type="submission" date="2016-11" db="EMBL/GenBank/DDBJ databases">
        <title>Draft Genome Sequences of Nine Cyanobacterial Strains from Diverse Habitats.</title>
        <authorList>
            <person name="Zhu T."/>
            <person name="Hou S."/>
            <person name="Lu X."/>
            <person name="Hess W.R."/>
        </authorList>
    </citation>
    <scope>NUCLEOTIDE SEQUENCE [LARGE SCALE GENOMIC DNA]</scope>
    <source>
        <strain evidence="2 3">NIES-592</strain>
    </source>
</reference>
<dbReference type="Gene3D" id="3.90.1570.10">
    <property type="entry name" value="tt1808, chain A"/>
    <property type="match status" value="1"/>
</dbReference>
<name>A0A1U7GY29_9CYAN</name>
<dbReference type="AlphaFoldDB" id="A0A1U7GY29"/>
<protein>
    <recommendedName>
        <fullName evidence="1">Putative restriction endonuclease domain-containing protein</fullName>
    </recommendedName>
</protein>
<gene>
    <name evidence="2" type="ORF">NIES592_14610</name>
</gene>
<dbReference type="Proteomes" id="UP000186391">
    <property type="component" value="Unassembled WGS sequence"/>
</dbReference>
<dbReference type="RefSeq" id="WP_062247613.1">
    <property type="nucleotide sequence ID" value="NZ_MRCA01000007.1"/>
</dbReference>
<dbReference type="InterPro" id="IPR008538">
    <property type="entry name" value="Uma2"/>
</dbReference>
<organism evidence="2 3">
    <name type="scientific">Fischerella major NIES-592</name>
    <dbReference type="NCBI Taxonomy" id="210994"/>
    <lineage>
        <taxon>Bacteria</taxon>
        <taxon>Bacillati</taxon>
        <taxon>Cyanobacteriota</taxon>
        <taxon>Cyanophyceae</taxon>
        <taxon>Nostocales</taxon>
        <taxon>Hapalosiphonaceae</taxon>
        <taxon>Fischerella</taxon>
    </lineage>
</organism>
<dbReference type="Pfam" id="PF05685">
    <property type="entry name" value="Uma2"/>
    <property type="match status" value="1"/>
</dbReference>
<evidence type="ECO:0000259" key="1">
    <source>
        <dbReference type="Pfam" id="PF05685"/>
    </source>
</evidence>
<dbReference type="SUPFAM" id="SSF52980">
    <property type="entry name" value="Restriction endonuclease-like"/>
    <property type="match status" value="1"/>
</dbReference>
<keyword evidence="3" id="KW-1185">Reference proteome</keyword>
<accession>A0A1U7GY29</accession>
<proteinExistence type="predicted"/>